<dbReference type="InterPro" id="IPR042099">
    <property type="entry name" value="ANL_N_sf"/>
</dbReference>
<name>A0A845FZJ4_9BURK</name>
<proteinExistence type="predicted"/>
<dbReference type="PROSITE" id="PS00455">
    <property type="entry name" value="AMP_BINDING"/>
    <property type="match status" value="1"/>
</dbReference>
<feature type="domain" description="AMP-dependent synthetase/ligase" evidence="1">
    <location>
        <begin position="49"/>
        <end position="423"/>
    </location>
</feature>
<reference evidence="2 3" key="1">
    <citation type="submission" date="2020-01" db="EMBL/GenBank/DDBJ databases">
        <title>Novel species isolated from a subtropical stream in China.</title>
        <authorList>
            <person name="Lu H."/>
        </authorList>
    </citation>
    <scope>NUCLEOTIDE SEQUENCE [LARGE SCALE GENOMIC DNA]</scope>
    <source>
        <strain evidence="2 3">FT82W</strain>
    </source>
</reference>
<dbReference type="PANTHER" id="PTHR24096">
    <property type="entry name" value="LONG-CHAIN-FATTY-ACID--COA LIGASE"/>
    <property type="match status" value="1"/>
</dbReference>
<dbReference type="Gene3D" id="3.40.50.12780">
    <property type="entry name" value="N-terminal domain of ligase-like"/>
    <property type="match status" value="1"/>
</dbReference>
<protein>
    <submittedName>
        <fullName evidence="2">AMP-binding protein</fullName>
    </submittedName>
</protein>
<dbReference type="InterPro" id="IPR000873">
    <property type="entry name" value="AMP-dep_synth/lig_dom"/>
</dbReference>
<dbReference type="Proteomes" id="UP000470302">
    <property type="component" value="Unassembled WGS sequence"/>
</dbReference>
<dbReference type="Pfam" id="PF00501">
    <property type="entry name" value="AMP-binding"/>
    <property type="match status" value="1"/>
</dbReference>
<dbReference type="AlphaFoldDB" id="A0A845FZJ4"/>
<dbReference type="RefSeq" id="WP_161095958.1">
    <property type="nucleotide sequence ID" value="NZ_WWCW01000012.1"/>
</dbReference>
<comment type="caution">
    <text evidence="2">The sequence shown here is derived from an EMBL/GenBank/DDBJ whole genome shotgun (WGS) entry which is preliminary data.</text>
</comment>
<accession>A0A845FZJ4</accession>
<dbReference type="InterPro" id="IPR020845">
    <property type="entry name" value="AMP-binding_CS"/>
</dbReference>
<evidence type="ECO:0000313" key="2">
    <source>
        <dbReference type="EMBL" id="MYM86750.1"/>
    </source>
</evidence>
<organism evidence="2 3">
    <name type="scientific">Duganella vulcania</name>
    <dbReference type="NCBI Taxonomy" id="2692166"/>
    <lineage>
        <taxon>Bacteria</taxon>
        <taxon>Pseudomonadati</taxon>
        <taxon>Pseudomonadota</taxon>
        <taxon>Betaproteobacteria</taxon>
        <taxon>Burkholderiales</taxon>
        <taxon>Oxalobacteraceae</taxon>
        <taxon>Telluria group</taxon>
        <taxon>Duganella</taxon>
    </lineage>
</organism>
<dbReference type="GO" id="GO:0016405">
    <property type="term" value="F:CoA-ligase activity"/>
    <property type="evidence" value="ECO:0007669"/>
    <property type="project" value="TreeGrafter"/>
</dbReference>
<gene>
    <name evidence="2" type="ORF">GTP91_06080</name>
</gene>
<dbReference type="EMBL" id="WWCW01000012">
    <property type="protein sequence ID" value="MYM86750.1"/>
    <property type="molecule type" value="Genomic_DNA"/>
</dbReference>
<evidence type="ECO:0000313" key="3">
    <source>
        <dbReference type="Proteomes" id="UP000470302"/>
    </source>
</evidence>
<evidence type="ECO:0000259" key="1">
    <source>
        <dbReference type="Pfam" id="PF00501"/>
    </source>
</evidence>
<dbReference type="SUPFAM" id="SSF56801">
    <property type="entry name" value="Acetyl-CoA synthetase-like"/>
    <property type="match status" value="1"/>
</dbReference>
<dbReference type="PANTHER" id="PTHR24096:SF420">
    <property type="entry name" value="LONG-CHAIN-FATTY-ACID--COA LIGASE-RELATED"/>
    <property type="match status" value="1"/>
</dbReference>
<sequence>MNRQILPQLPSARTFQAPNVITDVGADGAVLVRSGIELPPHPPSLPHMFFETAARYPARTFMRQRCSNDGNWIEITYEEALAKVRAIAQWLLNDGAQAGDVVAILSGPSIEHALVMLGTQVAGLAAAPLSVAYSLLSTDHVRLKDCVAKVSARYVFADQATPFAKALLALREHNPGLRFILGNGTVDGIAAHSLDSLTAVPVTADVERAMAGIGPLSIARVMFTSGSTGSPKATPQTHECMVVTVAQMEALGLLDFAGEGPQHLEAMPFSHIMAGNFNFNNVIRAGGTIHIDEGKPTPALISKTIANLREVSPHFFITVPAGYAMLCDAMEDDAELRQSFFKNLRYMGFGGALMPDHVAARLRRMAHATRGEEVPIFSFYGATEFLFGALQYWNSPNMHVIGLPLPQVEMKLAPVDGKHELRVRSPALMPYSGYIGESIPYENIFDADGFYRTGDAVRWCDPARPEEGLVFDGRIAEEFKLISGTFVCVAPLRSDLLSACGSLVQEIVICGLNEEWIGALIWLNEPVARQLAGDTAAGWTRAQLARTPAVTDALKRHLARHNAGNPGSSRQVRRALVMSEPLSYDANEVTDKGTASQMIVRTRRADDVRRLYQGAAAPDLIDL</sequence>